<dbReference type="OrthoDB" id="2220057at2"/>
<reference evidence="1 2" key="1">
    <citation type="submission" date="2019-01" db="EMBL/GenBank/DDBJ databases">
        <title>Draft Genome Sequences of Helcococcus ovis Strains Isolated from the Uterus and Vagina of Dairy Cows with Metritis.</title>
        <authorList>
            <person name="Cunha F."/>
            <person name="Jeon S.J."/>
            <person name="Kutzer P."/>
            <person name="Galvao K.N."/>
        </authorList>
    </citation>
    <scope>NUCLEOTIDE SEQUENCE [LARGE SCALE GENOMIC DNA]</scope>
    <source>
        <strain evidence="1 2">KG-37</strain>
    </source>
</reference>
<sequence>MPIRKNIAKKIIKIGTNGVKVVRKKIKENPEIAMETLKVASSAVAGIFLGIKNSKDKYVRVPDVRDLLVSDAKKVLSELGFDVHLILDKPNARYANERVEEVTRVVPNSKKLVKGSLIKVYYLDNFGLEESKNLAKVNKKKGNILDKFLKNKK</sequence>
<evidence type="ECO:0000313" key="2">
    <source>
        <dbReference type="Proteomes" id="UP000297454"/>
    </source>
</evidence>
<accession>A0A4R9C1N4</accession>
<proteinExistence type="predicted"/>
<protein>
    <recommendedName>
        <fullName evidence="3">PASTA domain-containing protein</fullName>
    </recommendedName>
</protein>
<evidence type="ECO:0008006" key="3">
    <source>
        <dbReference type="Google" id="ProtNLM"/>
    </source>
</evidence>
<organism evidence="1 2">
    <name type="scientific">Helcococcus ovis</name>
    <dbReference type="NCBI Taxonomy" id="72026"/>
    <lineage>
        <taxon>Bacteria</taxon>
        <taxon>Bacillati</taxon>
        <taxon>Bacillota</taxon>
        <taxon>Tissierellia</taxon>
        <taxon>Tissierellales</taxon>
        <taxon>Peptoniphilaceae</taxon>
        <taxon>Helcococcus</taxon>
    </lineage>
</organism>
<dbReference type="Proteomes" id="UP000297454">
    <property type="component" value="Unassembled WGS sequence"/>
</dbReference>
<dbReference type="AlphaFoldDB" id="A0A4R9C1N4"/>
<name>A0A4R9C1N4_9FIRM</name>
<dbReference type="RefSeq" id="WP_134710737.1">
    <property type="nucleotide sequence ID" value="NZ_CP119081.1"/>
</dbReference>
<gene>
    <name evidence="1" type="ORF">EQF91_05900</name>
</gene>
<keyword evidence="2" id="KW-1185">Reference proteome</keyword>
<dbReference type="EMBL" id="SCFR01000020">
    <property type="protein sequence ID" value="TFF65382.1"/>
    <property type="molecule type" value="Genomic_DNA"/>
</dbReference>
<comment type="caution">
    <text evidence="1">The sequence shown here is derived from an EMBL/GenBank/DDBJ whole genome shotgun (WGS) entry which is preliminary data.</text>
</comment>
<evidence type="ECO:0000313" key="1">
    <source>
        <dbReference type="EMBL" id="TFF65382.1"/>
    </source>
</evidence>
<dbReference type="GeneID" id="97030975"/>